<keyword evidence="2" id="KW-1003">Cell membrane</keyword>
<comment type="caution">
    <text evidence="7">The sequence shown here is derived from an EMBL/GenBank/DDBJ whole genome shotgun (WGS) entry which is preliminary data.</text>
</comment>
<reference evidence="7 8" key="1">
    <citation type="submission" date="2018-08" db="EMBL/GenBank/DDBJ databases">
        <title>A genome reference for cultivated species of the human gut microbiota.</title>
        <authorList>
            <person name="Zou Y."/>
            <person name="Xue W."/>
            <person name="Luo G."/>
        </authorList>
    </citation>
    <scope>NUCLEOTIDE SEQUENCE [LARGE SCALE GENOMIC DNA]</scope>
    <source>
        <strain evidence="7 8">AM28-23</strain>
    </source>
</reference>
<accession>A0A414J5W8</accession>
<sequence>MLVSCGARLAPFDIRELREIMSYDEMELDMIGDRLTALFLIMSDTDTTFNFIIAILQSQLFNLLCDKADDKYGGRLPIHVRVICDEFANIGQIPQFDKLIATIRSREISASIILQSQSQLKTLYKDAADTIVGNCDTTLFLGGKEKTTLKEISEILGKETIDLYNTSETRSNQKSYGLNYQKLGKQLMTEDEIAVMDGGKCILQIRGARPFFSDKYDITKHPHYRYLADADPKNWYRSDKEIHPMYLPKPEEEVEVIEVDLSQAE</sequence>
<keyword evidence="4" id="KW-1133">Transmembrane helix</keyword>
<comment type="subcellular location">
    <subcellularLocation>
        <location evidence="1">Cell membrane</location>
        <topology evidence="1">Multi-pass membrane protein</topology>
    </subcellularLocation>
</comment>
<dbReference type="AlphaFoldDB" id="A0A414J5W8"/>
<evidence type="ECO:0000256" key="2">
    <source>
        <dbReference type="ARBA" id="ARBA00022475"/>
    </source>
</evidence>
<dbReference type="SUPFAM" id="SSF52540">
    <property type="entry name" value="P-loop containing nucleoside triphosphate hydrolases"/>
    <property type="match status" value="1"/>
</dbReference>
<evidence type="ECO:0000313" key="7">
    <source>
        <dbReference type="EMBL" id="RHE39789.1"/>
    </source>
</evidence>
<name>A0A414J5W8_9FIRM</name>
<dbReference type="PANTHER" id="PTHR37937:SF1">
    <property type="entry name" value="CONJUGATIVE TRANSFER: DNA TRANSPORT"/>
    <property type="match status" value="1"/>
</dbReference>
<organism evidence="7 8">
    <name type="scientific">Blautia obeum</name>
    <dbReference type="NCBI Taxonomy" id="40520"/>
    <lineage>
        <taxon>Bacteria</taxon>
        <taxon>Bacillati</taxon>
        <taxon>Bacillota</taxon>
        <taxon>Clostridia</taxon>
        <taxon>Lachnospirales</taxon>
        <taxon>Lachnospiraceae</taxon>
        <taxon>Blautia</taxon>
    </lineage>
</organism>
<dbReference type="InterPro" id="IPR051539">
    <property type="entry name" value="T4SS-coupling_protein"/>
</dbReference>
<evidence type="ECO:0000256" key="5">
    <source>
        <dbReference type="ARBA" id="ARBA00023136"/>
    </source>
</evidence>
<gene>
    <name evidence="7" type="ORF">DW740_08430</name>
</gene>
<evidence type="ECO:0000256" key="1">
    <source>
        <dbReference type="ARBA" id="ARBA00004651"/>
    </source>
</evidence>
<dbReference type="Proteomes" id="UP000283745">
    <property type="component" value="Unassembled WGS sequence"/>
</dbReference>
<evidence type="ECO:0000259" key="6">
    <source>
        <dbReference type="Pfam" id="PF12696"/>
    </source>
</evidence>
<keyword evidence="3" id="KW-0812">Transmembrane</keyword>
<dbReference type="EMBL" id="QSKF01000006">
    <property type="protein sequence ID" value="RHE39789.1"/>
    <property type="molecule type" value="Genomic_DNA"/>
</dbReference>
<keyword evidence="5" id="KW-0472">Membrane</keyword>
<dbReference type="GO" id="GO:0005886">
    <property type="term" value="C:plasma membrane"/>
    <property type="evidence" value="ECO:0007669"/>
    <property type="project" value="UniProtKB-SubCell"/>
</dbReference>
<dbReference type="PANTHER" id="PTHR37937">
    <property type="entry name" value="CONJUGATIVE TRANSFER: DNA TRANSPORT"/>
    <property type="match status" value="1"/>
</dbReference>
<feature type="domain" description="TraD/TraG TraM recognition site" evidence="6">
    <location>
        <begin position="79"/>
        <end position="197"/>
    </location>
</feature>
<proteinExistence type="predicted"/>
<evidence type="ECO:0000313" key="8">
    <source>
        <dbReference type="Proteomes" id="UP000283745"/>
    </source>
</evidence>
<protein>
    <submittedName>
        <fullName evidence="7">Conjugal transfer protein TraG</fullName>
    </submittedName>
</protein>
<dbReference type="Gene3D" id="3.40.50.300">
    <property type="entry name" value="P-loop containing nucleotide triphosphate hydrolases"/>
    <property type="match status" value="1"/>
</dbReference>
<evidence type="ECO:0000256" key="4">
    <source>
        <dbReference type="ARBA" id="ARBA00022989"/>
    </source>
</evidence>
<evidence type="ECO:0000256" key="3">
    <source>
        <dbReference type="ARBA" id="ARBA00022692"/>
    </source>
</evidence>
<dbReference type="CDD" id="cd01127">
    <property type="entry name" value="TrwB_TraG_TraD_VirD4"/>
    <property type="match status" value="1"/>
</dbReference>
<dbReference type="InterPro" id="IPR027417">
    <property type="entry name" value="P-loop_NTPase"/>
</dbReference>
<dbReference type="InterPro" id="IPR032689">
    <property type="entry name" value="TraG-D_C"/>
</dbReference>
<dbReference type="NCBIfam" id="NF045973">
    <property type="entry name" value="conju_CD1115"/>
    <property type="match status" value="1"/>
</dbReference>
<dbReference type="Pfam" id="PF12696">
    <property type="entry name" value="TraG-D_C"/>
    <property type="match status" value="1"/>
</dbReference>